<protein>
    <recommendedName>
        <fullName evidence="2">G domain-containing protein</fullName>
    </recommendedName>
</protein>
<keyword evidence="4" id="KW-1185">Reference proteome</keyword>
<dbReference type="Proteomes" id="UP001497623">
    <property type="component" value="Unassembled WGS sequence"/>
</dbReference>
<dbReference type="CDD" id="cd00882">
    <property type="entry name" value="Ras_like_GTPase"/>
    <property type="match status" value="1"/>
</dbReference>
<evidence type="ECO:0000256" key="1">
    <source>
        <dbReference type="SAM" id="Coils"/>
    </source>
</evidence>
<name>A0AAV2S0H2_MEGNR</name>
<gene>
    <name evidence="3" type="ORF">MNOR_LOCUS30284</name>
</gene>
<keyword evidence="1" id="KW-0175">Coiled coil</keyword>
<dbReference type="InterPro" id="IPR027417">
    <property type="entry name" value="P-loop_NTPase"/>
</dbReference>
<dbReference type="Pfam" id="PF01926">
    <property type="entry name" value="MMR_HSR1"/>
    <property type="match status" value="1"/>
</dbReference>
<dbReference type="SUPFAM" id="SSF52540">
    <property type="entry name" value="P-loop containing nucleoside triphosphate hydrolases"/>
    <property type="match status" value="1"/>
</dbReference>
<dbReference type="GO" id="GO:0005525">
    <property type="term" value="F:GTP binding"/>
    <property type="evidence" value="ECO:0007669"/>
    <property type="project" value="InterPro"/>
</dbReference>
<dbReference type="PANTHER" id="PTHR32046">
    <property type="entry name" value="G DOMAIN-CONTAINING PROTEIN"/>
    <property type="match status" value="1"/>
</dbReference>
<feature type="domain" description="G" evidence="2">
    <location>
        <begin position="58"/>
        <end position="185"/>
    </location>
</feature>
<dbReference type="Gene3D" id="3.40.50.300">
    <property type="entry name" value="P-loop containing nucleotide triphosphate hydrolases"/>
    <property type="match status" value="1"/>
</dbReference>
<dbReference type="AlphaFoldDB" id="A0AAV2S0H2"/>
<organism evidence="3 4">
    <name type="scientific">Meganyctiphanes norvegica</name>
    <name type="common">Northern krill</name>
    <name type="synonym">Thysanopoda norvegica</name>
    <dbReference type="NCBI Taxonomy" id="48144"/>
    <lineage>
        <taxon>Eukaryota</taxon>
        <taxon>Metazoa</taxon>
        <taxon>Ecdysozoa</taxon>
        <taxon>Arthropoda</taxon>
        <taxon>Crustacea</taxon>
        <taxon>Multicrustacea</taxon>
        <taxon>Malacostraca</taxon>
        <taxon>Eumalacostraca</taxon>
        <taxon>Eucarida</taxon>
        <taxon>Euphausiacea</taxon>
        <taxon>Euphausiidae</taxon>
        <taxon>Meganyctiphanes</taxon>
    </lineage>
</organism>
<comment type="caution">
    <text evidence="3">The sequence shown here is derived from an EMBL/GenBank/DDBJ whole genome shotgun (WGS) entry which is preliminary data.</text>
</comment>
<feature type="coiled-coil region" evidence="1">
    <location>
        <begin position="285"/>
        <end position="315"/>
    </location>
</feature>
<dbReference type="InterPro" id="IPR006073">
    <property type="entry name" value="GTP-bd"/>
</dbReference>
<reference evidence="3 4" key="1">
    <citation type="submission" date="2024-05" db="EMBL/GenBank/DDBJ databases">
        <authorList>
            <person name="Wallberg A."/>
        </authorList>
    </citation>
    <scope>NUCLEOTIDE SEQUENCE [LARGE SCALE GENOMIC DNA]</scope>
</reference>
<evidence type="ECO:0000259" key="2">
    <source>
        <dbReference type="Pfam" id="PF01926"/>
    </source>
</evidence>
<dbReference type="PANTHER" id="PTHR32046:SF14">
    <property type="match status" value="1"/>
</dbReference>
<proteinExistence type="predicted"/>
<accession>A0AAV2S0H2</accession>
<dbReference type="PROSITE" id="PS00675">
    <property type="entry name" value="SIGMA54_INTERACT_1"/>
    <property type="match status" value="1"/>
</dbReference>
<dbReference type="EMBL" id="CAXKWB010036646">
    <property type="protein sequence ID" value="CAL4148769.1"/>
    <property type="molecule type" value="Genomic_DNA"/>
</dbReference>
<dbReference type="InterPro" id="IPR025662">
    <property type="entry name" value="Sigma_54_int_dom_ATP-bd_1"/>
</dbReference>
<evidence type="ECO:0000313" key="3">
    <source>
        <dbReference type="EMBL" id="CAL4148769.1"/>
    </source>
</evidence>
<sequence length="413" mass="47818">EPIKNIIKYTYADVHGELHKLMNPHQKEIYKLKLKSDKEYDNKKKLDDLTPNMQTKVILVVGQTGSGKSSFINAMINYIYSVEYEDTFRFKLVDDMNGSNESGINNTNEFTSYNIPYMHGIKHNSNYILIDTPGFGDLRGIDEDKKWNDKFYQLIKNNDDIREVDAICFLIKESNTRITHAQKYIINGLFSMFGNDIKNNIYAVVSYSDGSETHAPNLLQTSGLNYSLAIKFNSDGFYNDQEITSGSQLDIYFTDNWKMTMYNMEHFFKKLIKSTAVSLTLTNIVLEENQDIEIIKNELLELSAKEDDATDQEKQYIQSKIEENQKLLMVKINEAQKLSGRLKNIAVKENPLAINDYIDILIGNEKDSNRKSELKNLKKRNTKFQEMLKDQKSNKTKNKLLKYILGEKITKTE</sequence>
<feature type="non-terminal residue" evidence="3">
    <location>
        <position position="1"/>
    </location>
</feature>
<evidence type="ECO:0000313" key="4">
    <source>
        <dbReference type="Proteomes" id="UP001497623"/>
    </source>
</evidence>